<dbReference type="Proteomes" id="UP000780801">
    <property type="component" value="Unassembled WGS sequence"/>
</dbReference>
<organism evidence="1 2">
    <name type="scientific">Lunasporangiospora selenospora</name>
    <dbReference type="NCBI Taxonomy" id="979761"/>
    <lineage>
        <taxon>Eukaryota</taxon>
        <taxon>Fungi</taxon>
        <taxon>Fungi incertae sedis</taxon>
        <taxon>Mucoromycota</taxon>
        <taxon>Mortierellomycotina</taxon>
        <taxon>Mortierellomycetes</taxon>
        <taxon>Mortierellales</taxon>
        <taxon>Mortierellaceae</taxon>
        <taxon>Lunasporangiospora</taxon>
    </lineage>
</organism>
<dbReference type="OrthoDB" id="2446503at2759"/>
<gene>
    <name evidence="1" type="ORF">BGW38_007734</name>
</gene>
<name>A0A9P6KA27_9FUNG</name>
<comment type="caution">
    <text evidence="1">The sequence shown here is derived from an EMBL/GenBank/DDBJ whole genome shotgun (WGS) entry which is preliminary data.</text>
</comment>
<feature type="non-terminal residue" evidence="1">
    <location>
        <position position="1"/>
    </location>
</feature>
<keyword evidence="2" id="KW-1185">Reference proteome</keyword>
<evidence type="ECO:0000313" key="2">
    <source>
        <dbReference type="Proteomes" id="UP000780801"/>
    </source>
</evidence>
<dbReference type="EMBL" id="JAABOA010005144">
    <property type="protein sequence ID" value="KAF9577210.1"/>
    <property type="molecule type" value="Genomic_DNA"/>
</dbReference>
<accession>A0A9P6KA27</accession>
<dbReference type="AlphaFoldDB" id="A0A9P6KA27"/>
<dbReference type="SUPFAM" id="SSF88723">
    <property type="entry name" value="PIN domain-like"/>
    <property type="match status" value="1"/>
</dbReference>
<evidence type="ECO:0000313" key="1">
    <source>
        <dbReference type="EMBL" id="KAF9577210.1"/>
    </source>
</evidence>
<protein>
    <submittedName>
        <fullName evidence="1">Uncharacterized protein</fullName>
    </submittedName>
</protein>
<proteinExistence type="predicted"/>
<reference evidence="1" key="1">
    <citation type="journal article" date="2020" name="Fungal Divers.">
        <title>Resolving the Mortierellaceae phylogeny through synthesis of multi-gene phylogenetics and phylogenomics.</title>
        <authorList>
            <person name="Vandepol N."/>
            <person name="Liber J."/>
            <person name="Desiro A."/>
            <person name="Na H."/>
            <person name="Kennedy M."/>
            <person name="Barry K."/>
            <person name="Grigoriev I.V."/>
            <person name="Miller A.N."/>
            <person name="O'Donnell K."/>
            <person name="Stajich J.E."/>
            <person name="Bonito G."/>
        </authorList>
    </citation>
    <scope>NUCLEOTIDE SEQUENCE</scope>
    <source>
        <strain evidence="1">KOD1015</strain>
    </source>
</reference>
<dbReference type="InterPro" id="IPR029060">
    <property type="entry name" value="PIN-like_dom_sf"/>
</dbReference>
<sequence length="186" mass="20449">LGWNVCLCSGEADVCIGLLAAERPGQVVAVSGDSDLLFRGLEELIRKQPASHTFTSHRLADILETLKLHPEQWKVAGIVSNNDYTNQAPGQTFEKNVECLSGCSLGGEQAILQWYRDSVSSASPLDYTHSVCMFIERVEIRDPTSLCNSDIDAAFKEIVEGISAFMKGFREAKRNTARGIPCRTKI</sequence>